<feature type="region of interest" description="Disordered" evidence="1">
    <location>
        <begin position="109"/>
        <end position="157"/>
    </location>
</feature>
<sequence>MQSIILNFDSSKLRPRKLGRPRKGERASDEQDEASIHRERMRLAQRVYRGRKDASLNSAKERVNKLEAALDDIIYEFGKVVESVSHLPEIPPRVAVELSKASLKITRISQEARKNHASAENRGENRQVNNDDKKGGGENTLSDSDTPHLSHGTVEGQTPTISDKLLATLSKPDDRLPNKTIPILSTYKDMTQQWHAPLYSLISQHFTDSPPQPVINRVHLSSAPEPTFAQHLYHACIDRGIRLVTASNTFKHDSILPALALPLETGSMNQLRASISYVLQRINGQILSASQPIKSFPVMYRVIEGNTSIMVLRTAAPGEVVQQLVPGKTRTKVDSTLPELEGEWLEPQDVQEYLEAQGILVDRILPSTEVRLFVPAATIESLKRSQPIEGLEEGYSVIGPEIPWDTNLNLSSFTQVEESSWQNFSSVGNSDISQGSWLHHQQSEVEAQAAASLISITINLTGMARPELMSSVPRELQELYYDVVVCPDLAAEGKMTQASSSANSSVPERTSLVYKDDLRIPKEIGPVMTYDEQLAVTRGGPYFTPMISHGNKRDLDLTRETFQLLDVHVSIRVLHVLPAKSRLDDIECELHVVRLVDNPVYEALSYTWGDESHRRYISVNGQRFSVTSNLWAALRYLRHTSETRCLWVDAICINQQNIMERNFMVSQMHIIYHNSKRVIAWLGDPTVQSEQGFRFLAKYMSEGPPLGDDQEGWQAVVENSKPMHVNLSTWEDLLDIFGRPWWSRAWIVQEVSCSLAGWTLMCGSSELSGNHLSCILPRFFDALEESEVPPEAKSILDSGPFAVLRIVFSRQAQLGTVLVRNRRQKAKEDKDKVYAFLNMVAPAITELRPDYGKPTTEVYYQTAVQLIVKGDDLKVLSICENQDKEELQSLTSIDGIPRKFLPDLPTWVPNWSEDRISSELWGGYISEKVAYPFEASGRKAPEVKFHGSSLVGSKGLLTIRAKTIATVDQVGRDCYGETVSEAIQDAFRLVASTSIVVPAGQNAGDGILRSFTLDRDAEGERTYEDIAGEPSEITRSMHRAIIGRRFFRTKEGFVGLGPRRLKTNDKVVLVPGCHVPILLRAGLFVKDRNKIKCNNHEEVKVCLALGCAKNFVVVAQRYEVIGEIYLHGVMNGELSSILESNLAEFILAGTEEKVKL</sequence>
<feature type="compositionally biased region" description="Basic and acidic residues" evidence="1">
    <location>
        <begin position="110"/>
        <end position="136"/>
    </location>
</feature>
<gene>
    <name evidence="3" type="ORF">B7463_g10537</name>
</gene>
<feature type="compositionally biased region" description="Basic and acidic residues" evidence="1">
    <location>
        <begin position="22"/>
        <end position="37"/>
    </location>
</feature>
<feature type="compositionally biased region" description="Polar residues" evidence="1">
    <location>
        <begin position="1"/>
        <end position="10"/>
    </location>
</feature>
<feature type="non-terminal residue" evidence="3">
    <location>
        <position position="1"/>
    </location>
</feature>
<dbReference type="Proteomes" id="UP000258309">
    <property type="component" value="Unassembled WGS sequence"/>
</dbReference>
<dbReference type="InterPro" id="IPR052895">
    <property type="entry name" value="HetReg/Transcr_Mod"/>
</dbReference>
<feature type="domain" description="Heterokaryon incompatibility" evidence="2">
    <location>
        <begin position="601"/>
        <end position="750"/>
    </location>
</feature>
<proteinExistence type="predicted"/>
<dbReference type="PANTHER" id="PTHR24148">
    <property type="entry name" value="ANKYRIN REPEAT DOMAIN-CONTAINING PROTEIN 39 HOMOLOG-RELATED"/>
    <property type="match status" value="1"/>
</dbReference>
<organism evidence="3 4">
    <name type="scientific">Scytalidium lignicola</name>
    <name type="common">Hyphomycete</name>
    <dbReference type="NCBI Taxonomy" id="5539"/>
    <lineage>
        <taxon>Eukaryota</taxon>
        <taxon>Fungi</taxon>
        <taxon>Dikarya</taxon>
        <taxon>Ascomycota</taxon>
        <taxon>Pezizomycotina</taxon>
        <taxon>Leotiomycetes</taxon>
        <taxon>Leotiomycetes incertae sedis</taxon>
        <taxon>Scytalidium</taxon>
    </lineage>
</organism>
<name>A0A3E2GYG1_SCYLI</name>
<evidence type="ECO:0000256" key="1">
    <source>
        <dbReference type="SAM" id="MobiDB-lite"/>
    </source>
</evidence>
<feature type="region of interest" description="Disordered" evidence="1">
    <location>
        <begin position="1"/>
        <end position="37"/>
    </location>
</feature>
<evidence type="ECO:0000259" key="2">
    <source>
        <dbReference type="Pfam" id="PF06985"/>
    </source>
</evidence>
<accession>A0A3E2GYG1</accession>
<dbReference type="InterPro" id="IPR010730">
    <property type="entry name" value="HET"/>
</dbReference>
<evidence type="ECO:0000313" key="3">
    <source>
        <dbReference type="EMBL" id="RFU25803.1"/>
    </source>
</evidence>
<evidence type="ECO:0000313" key="4">
    <source>
        <dbReference type="Proteomes" id="UP000258309"/>
    </source>
</evidence>
<feature type="non-terminal residue" evidence="3">
    <location>
        <position position="1156"/>
    </location>
</feature>
<dbReference type="AlphaFoldDB" id="A0A3E2GYG1"/>
<dbReference type="PANTHER" id="PTHR24148:SF73">
    <property type="entry name" value="HET DOMAIN PROTEIN (AFU_ORTHOLOGUE AFUA_8G01020)"/>
    <property type="match status" value="1"/>
</dbReference>
<reference evidence="3 4" key="1">
    <citation type="submission" date="2018-05" db="EMBL/GenBank/DDBJ databases">
        <title>Draft genome sequence of Scytalidium lignicola DSM 105466, a ubiquitous saprotrophic fungus.</title>
        <authorList>
            <person name="Buettner E."/>
            <person name="Gebauer A.M."/>
            <person name="Hofrichter M."/>
            <person name="Liers C."/>
            <person name="Kellner H."/>
        </authorList>
    </citation>
    <scope>NUCLEOTIDE SEQUENCE [LARGE SCALE GENOMIC DNA]</scope>
    <source>
        <strain evidence="3 4">DSM 105466</strain>
    </source>
</reference>
<dbReference type="OrthoDB" id="3555317at2759"/>
<dbReference type="STRING" id="5539.A0A3E2GYG1"/>
<comment type="caution">
    <text evidence="3">The sequence shown here is derived from an EMBL/GenBank/DDBJ whole genome shotgun (WGS) entry which is preliminary data.</text>
</comment>
<keyword evidence="4" id="KW-1185">Reference proteome</keyword>
<protein>
    <recommendedName>
        <fullName evidence="2">Heterokaryon incompatibility domain-containing protein</fullName>
    </recommendedName>
</protein>
<dbReference type="EMBL" id="NCSJ02000303">
    <property type="protein sequence ID" value="RFU25803.1"/>
    <property type="molecule type" value="Genomic_DNA"/>
</dbReference>
<dbReference type="Pfam" id="PF06985">
    <property type="entry name" value="HET"/>
    <property type="match status" value="1"/>
</dbReference>